<feature type="repeat" description="Xin" evidence="5">
    <location>
        <begin position="217"/>
        <end position="232"/>
    </location>
</feature>
<evidence type="ECO:0000256" key="1">
    <source>
        <dbReference type="ARBA" id="ARBA00004282"/>
    </source>
</evidence>
<dbReference type="InParanoid" id="A0A1S3GA52"/>
<name>A0A1S3GA52_DIPOR</name>
<feature type="region of interest" description="Disordered" evidence="6">
    <location>
        <begin position="545"/>
        <end position="566"/>
    </location>
</feature>
<comment type="subcellular location">
    <subcellularLocation>
        <location evidence="1">Cell junction</location>
    </subcellularLocation>
</comment>
<dbReference type="GO" id="GO:0005925">
    <property type="term" value="C:focal adhesion"/>
    <property type="evidence" value="ECO:0007669"/>
    <property type="project" value="TreeGrafter"/>
</dbReference>
<dbReference type="Proteomes" id="UP000081671">
    <property type="component" value="Unplaced"/>
</dbReference>
<sequence length="807" mass="86981">MPGQTSPMDPSTSSSNAVAKGDVQATRKLFETRPLDRLGSRPSLQDPSPLELRAELQELRGDVKTTVALFQTQPLCALRDAGGAMHEVRAACREEIRSHAVRAARWLFETRPLDAFHEDPGRVRVIRGISLEEGAGPDVSAMQWVFETQPLDAIREVVVDERHFQASPDLILDGPGVRRQRQLFETRPLDTLRGEENEGEESEMEAHPPPKEAVPPGHVRSTLWLFETTPLDGFTPQVQMGELQKVGGQGGEGSPAPDAPQEDTLKGDVKAFQHLFETLPLDKIGGQDEFSSIPGNITRAGTRETASRSSQDPSNPVYAMQDGRGRLYALTSVSREQVLGGDGRSYRWMFETRPLDQLGGSPDKVDVVRGITRQVRIGDVATAQWLFETQPLATIHAQAQQEEREGAPPDTVPTIRWLFETRPVGASLATQGSETSCTWLFQPGTQDPVDSGGEQHLQADLVEGGHGQTDRHVFDTEPLQASCRPGLVRSWSRVHIPSGQVCRHQEICQSPEKEEEAESSRTHPDPGLTPPTCKFTWLFEQGEVTSSGQNLPEGPKGETRGAKDPLEVLGSGGVLVEAPDLQGALQNLREAVAEVKGLRQHALDRHHPQRTPAVPATHTHNGLPHTPATTPGVRPGAEGDPEIPEVSGGPDLPPRGSVQDGVYTAHPVRTEGPCGVGPSPPEPQTAGPHLQPCDQASVPPLSAHPAATTRPWPALPGGHGGDAIRRNAVGPHNPLLQTPSEPPAGRSHPGGVQMDTPKADAARPPRKKPPVPPKPAHLANIPPPSSRPHSQSPAQTTAPLDGDGREF</sequence>
<dbReference type="KEGG" id="dord:105996232"/>
<feature type="repeat" description="Xin" evidence="5">
    <location>
        <begin position="61"/>
        <end position="76"/>
    </location>
</feature>
<evidence type="ECO:0000256" key="2">
    <source>
        <dbReference type="ARBA" id="ARBA00022737"/>
    </source>
</evidence>
<dbReference type="RefSeq" id="XP_012885701.1">
    <property type="nucleotide sequence ID" value="XM_013030247.1"/>
</dbReference>
<dbReference type="OrthoDB" id="6129702at2759"/>
<dbReference type="PROSITE" id="PS51389">
    <property type="entry name" value="XIN"/>
    <property type="match status" value="6"/>
</dbReference>
<feature type="repeat" description="Xin" evidence="5">
    <location>
        <begin position="21"/>
        <end position="36"/>
    </location>
</feature>
<dbReference type="PANTHER" id="PTHR22591">
    <property type="entry name" value="XIN"/>
    <property type="match status" value="1"/>
</dbReference>
<keyword evidence="4 5" id="KW-0009">Actin-binding</keyword>
<feature type="repeat" description="Xin" evidence="5">
    <location>
        <begin position="267"/>
        <end position="282"/>
    </location>
</feature>
<feature type="compositionally biased region" description="Basic and acidic residues" evidence="6">
    <location>
        <begin position="555"/>
        <end position="566"/>
    </location>
</feature>
<dbReference type="GO" id="GO:0001725">
    <property type="term" value="C:stress fiber"/>
    <property type="evidence" value="ECO:0007669"/>
    <property type="project" value="TreeGrafter"/>
</dbReference>
<feature type="region of interest" description="Disordered" evidence="6">
    <location>
        <begin position="502"/>
        <end position="530"/>
    </location>
</feature>
<proteinExistence type="inferred from homology"/>
<dbReference type="GO" id="GO:0051015">
    <property type="term" value="F:actin filament binding"/>
    <property type="evidence" value="ECO:0007669"/>
    <property type="project" value="TreeGrafter"/>
</dbReference>
<comment type="domain">
    <text evidence="5">Xin repeats bind F-actin.</text>
</comment>
<feature type="repeat" description="Xin" evidence="5">
    <location>
        <begin position="378"/>
        <end position="393"/>
    </location>
</feature>
<keyword evidence="7" id="KW-1185">Reference proteome</keyword>
<feature type="compositionally biased region" description="Basic and acidic residues" evidence="6">
    <location>
        <begin position="28"/>
        <end position="39"/>
    </location>
</feature>
<keyword evidence="3" id="KW-0965">Cell junction</keyword>
<accession>A0A1S3GA52</accession>
<evidence type="ECO:0000256" key="5">
    <source>
        <dbReference type="PROSITE-ProRule" id="PRU00721"/>
    </source>
</evidence>
<dbReference type="Pfam" id="PF08043">
    <property type="entry name" value="Xin"/>
    <property type="match status" value="6"/>
</dbReference>
<evidence type="ECO:0000256" key="3">
    <source>
        <dbReference type="ARBA" id="ARBA00022949"/>
    </source>
</evidence>
<feature type="compositionally biased region" description="Polar residues" evidence="6">
    <location>
        <begin position="1"/>
        <end position="17"/>
    </location>
</feature>
<dbReference type="CTD" id="165904"/>
<feature type="compositionally biased region" description="Pro residues" evidence="6">
    <location>
        <begin position="770"/>
        <end position="786"/>
    </location>
</feature>
<dbReference type="InterPro" id="IPR030072">
    <property type="entry name" value="XIRP1/XIRP2"/>
</dbReference>
<gene>
    <name evidence="8" type="primary">Xirp1</name>
</gene>
<dbReference type="AlphaFoldDB" id="A0A1S3GA52"/>
<evidence type="ECO:0000313" key="7">
    <source>
        <dbReference type="Proteomes" id="UP000081671"/>
    </source>
</evidence>
<evidence type="ECO:0000256" key="6">
    <source>
        <dbReference type="SAM" id="MobiDB-lite"/>
    </source>
</evidence>
<evidence type="ECO:0000313" key="8">
    <source>
        <dbReference type="RefSeq" id="XP_012885701.1"/>
    </source>
</evidence>
<feature type="region of interest" description="Disordered" evidence="6">
    <location>
        <begin position="599"/>
        <end position="807"/>
    </location>
</feature>
<organism evidence="7 8">
    <name type="scientific">Dipodomys ordii</name>
    <name type="common">Ord's kangaroo rat</name>
    <dbReference type="NCBI Taxonomy" id="10020"/>
    <lineage>
        <taxon>Eukaryota</taxon>
        <taxon>Metazoa</taxon>
        <taxon>Chordata</taxon>
        <taxon>Craniata</taxon>
        <taxon>Vertebrata</taxon>
        <taxon>Euteleostomi</taxon>
        <taxon>Mammalia</taxon>
        <taxon>Eutheria</taxon>
        <taxon>Euarchontoglires</taxon>
        <taxon>Glires</taxon>
        <taxon>Rodentia</taxon>
        <taxon>Castorimorpha</taxon>
        <taxon>Heteromyidae</taxon>
        <taxon>Dipodomyinae</taxon>
        <taxon>Dipodomys</taxon>
    </lineage>
</organism>
<comment type="similarity">
    <text evidence="5">Belongs to the Xin family.</text>
</comment>
<protein>
    <submittedName>
        <fullName evidence="8">Xin actin-binding repeat-containing protein 1</fullName>
    </submittedName>
</protein>
<dbReference type="GeneID" id="105996232"/>
<dbReference type="FunCoup" id="A0A1S3GA52">
    <property type="interactions" value="33"/>
</dbReference>
<dbReference type="GO" id="GO:0007015">
    <property type="term" value="P:actin filament organization"/>
    <property type="evidence" value="ECO:0007669"/>
    <property type="project" value="TreeGrafter"/>
</dbReference>
<dbReference type="PANTHER" id="PTHR22591:SF2">
    <property type="entry name" value="XIN ACTIN-BINDING REPEAT-CONTAINING PROTEIN 1"/>
    <property type="match status" value="1"/>
</dbReference>
<dbReference type="InterPro" id="IPR012510">
    <property type="entry name" value="Actin-binding_Xin_repeat"/>
</dbReference>
<keyword evidence="2" id="KW-0677">Repeat</keyword>
<feature type="repeat" description="Xin" evidence="5">
    <location>
        <begin position="341"/>
        <end position="356"/>
    </location>
</feature>
<feature type="region of interest" description="Disordered" evidence="6">
    <location>
        <begin position="189"/>
        <end position="216"/>
    </location>
</feature>
<reference evidence="8" key="1">
    <citation type="submission" date="2025-08" db="UniProtKB">
        <authorList>
            <consortium name="RefSeq"/>
        </authorList>
    </citation>
    <scope>IDENTIFICATION</scope>
    <source>
        <tissue evidence="8">Kidney</tissue>
    </source>
</reference>
<evidence type="ECO:0000256" key="4">
    <source>
        <dbReference type="ARBA" id="ARBA00023203"/>
    </source>
</evidence>
<feature type="region of interest" description="Disordered" evidence="6">
    <location>
        <begin position="1"/>
        <end position="49"/>
    </location>
</feature>